<comment type="caution">
    <text evidence="1">The sequence shown here is derived from an EMBL/GenBank/DDBJ whole genome shotgun (WGS) entry which is preliminary data.</text>
</comment>
<accession>A0A5J4L7L0</accession>
<dbReference type="AlphaFoldDB" id="A0A5J4L7L0"/>
<sequence>MVNNNIVPLNDFMQDYVANILWAIVKSFDVSCSNVTICADADEFHIYTDKGEIDISKKDFARQLIESTVKGMLSPLKGIFWFQKITITAKIEQKITVQG</sequence>
<proteinExistence type="predicted"/>
<dbReference type="EMBL" id="BLAB01000001">
    <property type="protein sequence ID" value="GER94727.1"/>
    <property type="molecule type" value="Genomic_DNA"/>
</dbReference>
<evidence type="ECO:0000313" key="1">
    <source>
        <dbReference type="EMBL" id="GER94727.1"/>
    </source>
</evidence>
<organism evidence="1">
    <name type="scientific">hot springs metagenome</name>
    <dbReference type="NCBI Taxonomy" id="433727"/>
    <lineage>
        <taxon>unclassified sequences</taxon>
        <taxon>metagenomes</taxon>
        <taxon>ecological metagenomes</taxon>
    </lineage>
</organism>
<name>A0A5J4L7L0_9ZZZZ</name>
<gene>
    <name evidence="1" type="ORF">A45J_2491</name>
</gene>
<protein>
    <submittedName>
        <fullName evidence="1">Uncharacterized protein</fullName>
    </submittedName>
</protein>
<reference evidence="1" key="1">
    <citation type="submission" date="2019-10" db="EMBL/GenBank/DDBJ databases">
        <title>Metagenomic sequencing of thiosulfate-disproportionating enrichment culture.</title>
        <authorList>
            <person name="Umezawa K."/>
            <person name="Kojima H."/>
            <person name="Fukui M."/>
        </authorList>
    </citation>
    <scope>NUCLEOTIDE SEQUENCE</scope>
    <source>
        <strain evidence="1">45J</strain>
    </source>
</reference>